<keyword evidence="2" id="KW-0472">Membrane</keyword>
<gene>
    <name evidence="3" type="ORF">MACK_001285</name>
</gene>
<evidence type="ECO:0000256" key="1">
    <source>
        <dbReference type="SAM" id="MobiDB-lite"/>
    </source>
</evidence>
<evidence type="ECO:0000313" key="3">
    <source>
        <dbReference type="EMBL" id="UKK01932.2"/>
    </source>
</evidence>
<sequence>MQNDERNKDFIERMKELDKTNEKLIKPVREEKGLKSQASSGGSDTRSHAATIQPSLAKAASPKTVPVQLSSQEPSSSSTVSQKLPPRDRPSDDISQLTGPIEDGPSEDSFSRNATPEKETLEEKSRLDLQEQGSGQQLRVNEEEHSSPGLNDRQLEPTPAQASNTHTAQEEDGRETLYANKHNAESQILRQKGFNDSANQDNVPLIAGGAASGVGLIGSVVGYFAYTKYCKAKAPIQK</sequence>
<evidence type="ECO:0000313" key="4">
    <source>
        <dbReference type="Proteomes" id="UP000244811"/>
    </source>
</evidence>
<feature type="transmembrane region" description="Helical" evidence="2">
    <location>
        <begin position="205"/>
        <end position="226"/>
    </location>
</feature>
<accession>A0A976QX66</accession>
<organism evidence="3 4">
    <name type="scientific">Theileria orientalis</name>
    <dbReference type="NCBI Taxonomy" id="68886"/>
    <lineage>
        <taxon>Eukaryota</taxon>
        <taxon>Sar</taxon>
        <taxon>Alveolata</taxon>
        <taxon>Apicomplexa</taxon>
        <taxon>Aconoidasida</taxon>
        <taxon>Piroplasmida</taxon>
        <taxon>Theileriidae</taxon>
        <taxon>Theileria</taxon>
    </lineage>
</organism>
<keyword evidence="2" id="KW-0812">Transmembrane</keyword>
<feature type="region of interest" description="Disordered" evidence="1">
    <location>
        <begin position="1"/>
        <end position="200"/>
    </location>
</feature>
<feature type="compositionally biased region" description="Basic and acidic residues" evidence="1">
    <location>
        <begin position="115"/>
        <end position="129"/>
    </location>
</feature>
<keyword evidence="2" id="KW-1133">Transmembrane helix</keyword>
<dbReference type="EMBL" id="CP056071">
    <property type="protein sequence ID" value="UKK01932.2"/>
    <property type="molecule type" value="Genomic_DNA"/>
</dbReference>
<dbReference type="AlphaFoldDB" id="A0A976QX66"/>
<protein>
    <submittedName>
        <fullName evidence="3">Uncharacterized protein</fullName>
    </submittedName>
</protein>
<feature type="compositionally biased region" description="Polar residues" evidence="1">
    <location>
        <begin position="185"/>
        <end position="200"/>
    </location>
</feature>
<name>A0A976QX66_THEOR</name>
<dbReference type="Proteomes" id="UP000244811">
    <property type="component" value="Chromosome 2"/>
</dbReference>
<proteinExistence type="predicted"/>
<feature type="compositionally biased region" description="Polar residues" evidence="1">
    <location>
        <begin position="36"/>
        <end position="54"/>
    </location>
</feature>
<feature type="compositionally biased region" description="Low complexity" evidence="1">
    <location>
        <begin position="65"/>
        <end position="82"/>
    </location>
</feature>
<evidence type="ECO:0000256" key="2">
    <source>
        <dbReference type="SAM" id="Phobius"/>
    </source>
</evidence>
<feature type="compositionally biased region" description="Basic and acidic residues" evidence="1">
    <location>
        <begin position="1"/>
        <end position="34"/>
    </location>
</feature>
<reference evidence="3" key="1">
    <citation type="submission" date="2022-07" db="EMBL/GenBank/DDBJ databases">
        <title>Evaluation of T. orientalis genome assembly methods using nanopore sequencing and analysis of variation between genomes.</title>
        <authorList>
            <person name="Yam J."/>
            <person name="Micallef M.L."/>
            <person name="Liu M."/>
            <person name="Djordjevic S.P."/>
            <person name="Bogema D.R."/>
            <person name="Jenkins C."/>
        </authorList>
    </citation>
    <scope>NUCLEOTIDE SEQUENCE</scope>
    <source>
        <strain evidence="3">Goon Nure</strain>
    </source>
</reference>